<dbReference type="InterPro" id="IPR001680">
    <property type="entry name" value="WD40_rpt"/>
</dbReference>
<comment type="subunit">
    <text evidence="3">G proteins are composed of 3 units, alpha, beta and gamma.</text>
</comment>
<dbReference type="PRINTS" id="PR00320">
    <property type="entry name" value="GPROTEINBRPT"/>
</dbReference>
<dbReference type="Gramene" id="OE9A069196T1">
    <property type="protein sequence ID" value="OE9A069196C1"/>
    <property type="gene ID" value="OE9A069196"/>
</dbReference>
<comment type="function">
    <text evidence="1">Guanine nucleotide-binding proteins (G proteins) are involved as a modulator or transducer in various transmembrane signaling systems. The beta and gamma chains are required for the GTPase activity, for replacement of GDP by GTP, and for G protein-effector interaction.</text>
</comment>
<evidence type="ECO:0000256" key="6">
    <source>
        <dbReference type="ARBA" id="ARBA00023242"/>
    </source>
</evidence>
<dbReference type="InterPro" id="IPR036322">
    <property type="entry name" value="WD40_repeat_dom_sf"/>
</dbReference>
<dbReference type="PROSITE" id="PS50294">
    <property type="entry name" value="WD_REPEATS_REGION"/>
    <property type="match status" value="2"/>
</dbReference>
<dbReference type="GO" id="GO:0000027">
    <property type="term" value="P:ribosomal large subunit assembly"/>
    <property type="evidence" value="ECO:0007669"/>
    <property type="project" value="TreeGrafter"/>
</dbReference>
<feature type="repeat" description="WD" evidence="7">
    <location>
        <begin position="118"/>
        <end position="150"/>
    </location>
</feature>
<feature type="transmembrane region" description="Helical" evidence="8">
    <location>
        <begin position="72"/>
        <end position="95"/>
    </location>
</feature>
<dbReference type="InterPro" id="IPR015943">
    <property type="entry name" value="WD40/YVTN_repeat-like_dom_sf"/>
</dbReference>
<evidence type="ECO:0000313" key="10">
    <source>
        <dbReference type="Proteomes" id="UP000594638"/>
    </source>
</evidence>
<keyword evidence="8" id="KW-0472">Membrane</keyword>
<evidence type="ECO:0000256" key="5">
    <source>
        <dbReference type="ARBA" id="ARBA00022737"/>
    </source>
</evidence>
<dbReference type="OrthoDB" id="10267436at2759"/>
<dbReference type="InterPro" id="IPR019775">
    <property type="entry name" value="WD40_repeat_CS"/>
</dbReference>
<dbReference type="Pfam" id="PF00400">
    <property type="entry name" value="WD40"/>
    <property type="match status" value="4"/>
</dbReference>
<dbReference type="GO" id="GO:0005730">
    <property type="term" value="C:nucleolus"/>
    <property type="evidence" value="ECO:0007669"/>
    <property type="project" value="UniProtKB-SubCell"/>
</dbReference>
<dbReference type="Proteomes" id="UP000594638">
    <property type="component" value="Unassembled WGS sequence"/>
</dbReference>
<name>A0A8S0RX37_OLEEU</name>
<sequence length="444" mass="49294">MEVEAVGVEEETETNNIVMCQFTDPEGVPLGLLSYLPQSAAPRSVLTIVFQRQAVFRICPVTRCSSTITASVHFSVDVILCTIFLVLMITCYGFVIAGHTEAILSVAFSSDGRQLASGSGHKNCVLYIAWSPDVKHLVSGSKAGELQCWDPQIGKASGNPLTDPEKWITGISRGPLHLNAPCHRFVSPSKNGDARIWDQIHLFNQDILSNAYFSSYKLRSSKCLWKKEIYTISQDCTSKMWETSQGKLICELKGHGHSVNSLALSTEYFLRTGAYDHTCKQYSSPEDMKKSSSSSFRKVQKMKGNAPKRLVSGSDDFTMFLWEPLCQQKPQNSFDRSSTGRQSCSFHLMGNGLQVPPLTTAFRGHVGSVYRISWSANSRLLLSGSKDSNLKIWDIRTQKLKQDLPGHADEVFAVDWSPDGEKVASGGRGIVMKLLMGNKFQHRY</sequence>
<evidence type="ECO:0000313" key="9">
    <source>
        <dbReference type="EMBL" id="CAA2984775.1"/>
    </source>
</evidence>
<gene>
    <name evidence="9" type="ORF">OLEA9_A069196</name>
</gene>
<keyword evidence="8" id="KW-1133">Transmembrane helix</keyword>
<evidence type="ECO:0000256" key="7">
    <source>
        <dbReference type="PROSITE-ProRule" id="PRU00221"/>
    </source>
</evidence>
<keyword evidence="4 7" id="KW-0853">WD repeat</keyword>
<dbReference type="PROSITE" id="PS00678">
    <property type="entry name" value="WD_REPEATS_1"/>
    <property type="match status" value="1"/>
</dbReference>
<organism evidence="9 10">
    <name type="scientific">Olea europaea subsp. europaea</name>
    <dbReference type="NCBI Taxonomy" id="158383"/>
    <lineage>
        <taxon>Eukaryota</taxon>
        <taxon>Viridiplantae</taxon>
        <taxon>Streptophyta</taxon>
        <taxon>Embryophyta</taxon>
        <taxon>Tracheophyta</taxon>
        <taxon>Spermatophyta</taxon>
        <taxon>Magnoliopsida</taxon>
        <taxon>eudicotyledons</taxon>
        <taxon>Gunneridae</taxon>
        <taxon>Pentapetalae</taxon>
        <taxon>asterids</taxon>
        <taxon>lamiids</taxon>
        <taxon>Lamiales</taxon>
        <taxon>Oleaceae</taxon>
        <taxon>Oleeae</taxon>
        <taxon>Olea</taxon>
    </lineage>
</organism>
<accession>A0A8S0RX37</accession>
<dbReference type="SMART" id="SM00320">
    <property type="entry name" value="WD40"/>
    <property type="match status" value="5"/>
</dbReference>
<keyword evidence="5" id="KW-0677">Repeat</keyword>
<dbReference type="PROSITE" id="PS50082">
    <property type="entry name" value="WD_REPEATS_2"/>
    <property type="match status" value="2"/>
</dbReference>
<reference evidence="9 10" key="1">
    <citation type="submission" date="2019-12" db="EMBL/GenBank/DDBJ databases">
        <authorList>
            <person name="Alioto T."/>
            <person name="Alioto T."/>
            <person name="Gomez Garrido J."/>
        </authorList>
    </citation>
    <scope>NUCLEOTIDE SEQUENCE [LARGE SCALE GENOMIC DNA]</scope>
</reference>
<dbReference type="InterPro" id="IPR020472">
    <property type="entry name" value="WD40_PAC1"/>
</dbReference>
<feature type="repeat" description="WD" evidence="7">
    <location>
        <begin position="362"/>
        <end position="403"/>
    </location>
</feature>
<keyword evidence="8" id="KW-0812">Transmembrane</keyword>
<dbReference type="EMBL" id="CACTIH010003777">
    <property type="protein sequence ID" value="CAA2984775.1"/>
    <property type="molecule type" value="Genomic_DNA"/>
</dbReference>
<dbReference type="Gene3D" id="2.130.10.10">
    <property type="entry name" value="YVTN repeat-like/Quinoprotein amine dehydrogenase"/>
    <property type="match status" value="2"/>
</dbReference>
<evidence type="ECO:0000256" key="4">
    <source>
        <dbReference type="ARBA" id="ARBA00022574"/>
    </source>
</evidence>
<dbReference type="AlphaFoldDB" id="A0A8S0RX37"/>
<proteinExistence type="predicted"/>
<dbReference type="PANTHER" id="PTHR19848">
    <property type="entry name" value="WD40 REPEAT PROTEIN"/>
    <property type="match status" value="1"/>
</dbReference>
<keyword evidence="10" id="KW-1185">Reference proteome</keyword>
<evidence type="ECO:0000256" key="1">
    <source>
        <dbReference type="ARBA" id="ARBA00002002"/>
    </source>
</evidence>
<comment type="caution">
    <text evidence="9">The sequence shown here is derived from an EMBL/GenBank/DDBJ whole genome shotgun (WGS) entry which is preliminary data.</text>
</comment>
<dbReference type="PRINTS" id="PR00319">
    <property type="entry name" value="GPROTEINB"/>
</dbReference>
<dbReference type="PANTHER" id="PTHR19848:SF0">
    <property type="entry name" value="NOTCHLESS PROTEIN HOMOLOG 1"/>
    <property type="match status" value="1"/>
</dbReference>
<evidence type="ECO:0000256" key="3">
    <source>
        <dbReference type="ARBA" id="ARBA00011581"/>
    </source>
</evidence>
<evidence type="ECO:0000256" key="2">
    <source>
        <dbReference type="ARBA" id="ARBA00004604"/>
    </source>
</evidence>
<comment type="subcellular location">
    <subcellularLocation>
        <location evidence="2">Nucleus</location>
        <location evidence="2">Nucleolus</location>
    </subcellularLocation>
</comment>
<evidence type="ECO:0000256" key="8">
    <source>
        <dbReference type="SAM" id="Phobius"/>
    </source>
</evidence>
<protein>
    <submittedName>
        <fullName evidence="9">Notchless homolog</fullName>
    </submittedName>
</protein>
<dbReference type="InterPro" id="IPR001632">
    <property type="entry name" value="WD40_G-protein_beta-like"/>
</dbReference>
<dbReference type="SUPFAM" id="SSF50978">
    <property type="entry name" value="WD40 repeat-like"/>
    <property type="match status" value="1"/>
</dbReference>
<keyword evidence="6" id="KW-0539">Nucleus</keyword>